<protein>
    <submittedName>
        <fullName evidence="1">Uncharacterized protein</fullName>
    </submittedName>
</protein>
<name>A0ACC2QAS5_9NEOP</name>
<proteinExistence type="predicted"/>
<evidence type="ECO:0000313" key="1">
    <source>
        <dbReference type="EMBL" id="KAJ8708833.1"/>
    </source>
</evidence>
<keyword evidence="2" id="KW-1185">Reference proteome</keyword>
<gene>
    <name evidence="1" type="ORF">PYW08_010215</name>
</gene>
<dbReference type="Proteomes" id="UP001231649">
    <property type="component" value="Chromosome 25"/>
</dbReference>
<evidence type="ECO:0000313" key="2">
    <source>
        <dbReference type="Proteomes" id="UP001231649"/>
    </source>
</evidence>
<organism evidence="1 2">
    <name type="scientific">Mythimna loreyi</name>
    <dbReference type="NCBI Taxonomy" id="667449"/>
    <lineage>
        <taxon>Eukaryota</taxon>
        <taxon>Metazoa</taxon>
        <taxon>Ecdysozoa</taxon>
        <taxon>Arthropoda</taxon>
        <taxon>Hexapoda</taxon>
        <taxon>Insecta</taxon>
        <taxon>Pterygota</taxon>
        <taxon>Neoptera</taxon>
        <taxon>Endopterygota</taxon>
        <taxon>Lepidoptera</taxon>
        <taxon>Glossata</taxon>
        <taxon>Ditrysia</taxon>
        <taxon>Noctuoidea</taxon>
        <taxon>Noctuidae</taxon>
        <taxon>Noctuinae</taxon>
        <taxon>Hadenini</taxon>
        <taxon>Mythimna</taxon>
    </lineage>
</organism>
<reference evidence="1" key="1">
    <citation type="submission" date="2023-03" db="EMBL/GenBank/DDBJ databases">
        <title>Chromosome-level genomes of two armyworms, Mythimna separata and Mythimna loreyi, provide insights into the biosynthesis and reception of sex pheromones.</title>
        <authorList>
            <person name="Zhao H."/>
        </authorList>
    </citation>
    <scope>NUCLEOTIDE SEQUENCE</scope>
    <source>
        <strain evidence="1">BeijingLab</strain>
    </source>
</reference>
<sequence>MDQFLIFSFIVFCVTRISSSYAEETNVARNTPANPNQFPYMVSLQRLSEVHNQNRGHMCGGALVTLQHALTAASCLIVFDPDSKEYVPIDRDEYRVFAGSVTIADFGSPDQIRRIANVVAHPQYTVVWDVNDIGVIVLGTPYLINTVGLLTVRVVDPSETLHACSSMGWRSGTQLIHEPMIALSENTCNGLTMVLPNMLCARPENISARCPGDRGSPLVCDGLVGILSASDTCSLPPQMFTRVSRFTTWVDSVLALPIPELGPEPSTVAPPPTTPTTTTPAPGAASMFQPALTLLAAVAVAQFIIAR</sequence>
<accession>A0ACC2QAS5</accession>
<comment type="caution">
    <text evidence="1">The sequence shown here is derived from an EMBL/GenBank/DDBJ whole genome shotgun (WGS) entry which is preliminary data.</text>
</comment>
<dbReference type="EMBL" id="CM056801">
    <property type="protein sequence ID" value="KAJ8708833.1"/>
    <property type="molecule type" value="Genomic_DNA"/>
</dbReference>